<dbReference type="Gene3D" id="1.10.45.10">
    <property type="entry name" value="Vanillyl-alcohol Oxidase, Chain A, domain 4"/>
    <property type="match status" value="1"/>
</dbReference>
<dbReference type="Proteomes" id="UP000317303">
    <property type="component" value="Unassembled WGS sequence"/>
</dbReference>
<dbReference type="Gene3D" id="3.30.70.2520">
    <property type="match status" value="1"/>
</dbReference>
<dbReference type="SUPFAM" id="SSF56176">
    <property type="entry name" value="FAD-binding/transporter-associated domain-like"/>
    <property type="match status" value="1"/>
</dbReference>
<dbReference type="InterPro" id="IPR010031">
    <property type="entry name" value="FAD_lactone_oxidase-like"/>
</dbReference>
<accession>A0A660CEE8</accession>
<evidence type="ECO:0000256" key="1">
    <source>
        <dbReference type="ARBA" id="ARBA00005147"/>
    </source>
</evidence>
<dbReference type="PROSITE" id="PS00862">
    <property type="entry name" value="OX2_COVAL_FAD"/>
    <property type="match status" value="1"/>
</dbReference>
<dbReference type="Gene3D" id="3.30.465.10">
    <property type="match status" value="1"/>
</dbReference>
<dbReference type="PANTHER" id="PTHR43762:SF1">
    <property type="entry name" value="D-ARABINONO-1,4-LACTONE OXIDASE"/>
    <property type="match status" value="1"/>
</dbReference>
<dbReference type="PROSITE" id="PS51387">
    <property type="entry name" value="FAD_PCMH"/>
    <property type="match status" value="1"/>
</dbReference>
<evidence type="ECO:0000256" key="2">
    <source>
        <dbReference type="ARBA" id="ARBA00005466"/>
    </source>
</evidence>
<dbReference type="GO" id="GO:0080049">
    <property type="term" value="F:L-gulono-1,4-lactone dehydrogenase activity"/>
    <property type="evidence" value="ECO:0007669"/>
    <property type="project" value="TreeGrafter"/>
</dbReference>
<dbReference type="GO" id="GO:0071949">
    <property type="term" value="F:FAD binding"/>
    <property type="evidence" value="ECO:0007669"/>
    <property type="project" value="InterPro"/>
</dbReference>
<keyword evidence="3" id="KW-0060">Ascorbate biosynthesis</keyword>
<comment type="caution">
    <text evidence="7">The sequence shown here is derived from an EMBL/GenBank/DDBJ whole genome shotgun (WGS) entry which is preliminary data.</text>
</comment>
<evidence type="ECO:0000256" key="4">
    <source>
        <dbReference type="ARBA" id="ARBA00023002"/>
    </source>
</evidence>
<proteinExistence type="inferred from homology"/>
<dbReference type="NCBIfam" id="TIGR01679">
    <property type="entry name" value="bact_FAD_ox"/>
    <property type="match status" value="1"/>
</dbReference>
<evidence type="ECO:0000256" key="3">
    <source>
        <dbReference type="ARBA" id="ARBA00022644"/>
    </source>
</evidence>
<comment type="similarity">
    <text evidence="2">Belongs to the oxygen-dependent FAD-linked oxidoreductase family.</text>
</comment>
<keyword evidence="8" id="KW-1185">Reference proteome</keyword>
<dbReference type="GO" id="GO:0019853">
    <property type="term" value="P:L-ascorbic acid biosynthetic process"/>
    <property type="evidence" value="ECO:0007669"/>
    <property type="project" value="UniProtKB-UniPathway"/>
</dbReference>
<dbReference type="InterPro" id="IPR036318">
    <property type="entry name" value="FAD-bd_PCMH-like_sf"/>
</dbReference>
<name>A0A660CEE8_9PSEU</name>
<feature type="domain" description="FAD-binding PCMH-type" evidence="6">
    <location>
        <begin position="11"/>
        <end position="181"/>
    </location>
</feature>
<dbReference type="UniPathway" id="UPA00132"/>
<dbReference type="Gene3D" id="3.30.43.10">
    <property type="entry name" value="Uridine Diphospho-n-acetylenolpyruvylglucosamine Reductase, domain 2"/>
    <property type="match status" value="1"/>
</dbReference>
<feature type="compositionally biased region" description="Polar residues" evidence="5">
    <location>
        <begin position="1"/>
        <end position="17"/>
    </location>
</feature>
<keyword evidence="4" id="KW-0560">Oxidoreductase</keyword>
<dbReference type="PIRSF" id="PIRSF000136">
    <property type="entry name" value="LGO_GLO"/>
    <property type="match status" value="1"/>
</dbReference>
<gene>
    <name evidence="7" type="ORF">JD82_03641</name>
</gene>
<dbReference type="GO" id="GO:0003885">
    <property type="term" value="F:D-arabinono-1,4-lactone oxidase activity"/>
    <property type="evidence" value="ECO:0007669"/>
    <property type="project" value="InterPro"/>
</dbReference>
<dbReference type="InterPro" id="IPR016171">
    <property type="entry name" value="Vanillyl_alc_oxidase_C-sub2"/>
</dbReference>
<dbReference type="OrthoDB" id="9800184at2"/>
<dbReference type="InterPro" id="IPR007173">
    <property type="entry name" value="ALO_C"/>
</dbReference>
<dbReference type="InterPro" id="IPR016167">
    <property type="entry name" value="FAD-bd_PCMH_sub1"/>
</dbReference>
<dbReference type="InterPro" id="IPR016166">
    <property type="entry name" value="FAD-bd_PCMH"/>
</dbReference>
<evidence type="ECO:0000313" key="7">
    <source>
        <dbReference type="EMBL" id="TWH21772.1"/>
    </source>
</evidence>
<dbReference type="GO" id="GO:0016020">
    <property type="term" value="C:membrane"/>
    <property type="evidence" value="ECO:0007669"/>
    <property type="project" value="InterPro"/>
</dbReference>
<evidence type="ECO:0000256" key="5">
    <source>
        <dbReference type="SAM" id="MobiDB-lite"/>
    </source>
</evidence>
<reference evidence="7 8" key="1">
    <citation type="submission" date="2019-07" db="EMBL/GenBank/DDBJ databases">
        <title>R&amp;d 2014.</title>
        <authorList>
            <person name="Klenk H.-P."/>
        </authorList>
    </citation>
    <scope>NUCLEOTIDE SEQUENCE [LARGE SCALE GENOMIC DNA]</scope>
    <source>
        <strain evidence="7 8">DSM 43194</strain>
    </source>
</reference>
<dbReference type="InterPro" id="IPR016169">
    <property type="entry name" value="FAD-bd_PCMH_sub2"/>
</dbReference>
<dbReference type="RefSeq" id="WP_030530135.1">
    <property type="nucleotide sequence ID" value="NZ_JOIJ01000001.1"/>
</dbReference>
<protein>
    <submittedName>
        <fullName evidence="7">FAD-linked oxidoreductase</fullName>
    </submittedName>
</protein>
<comment type="pathway">
    <text evidence="1">Cofactor biosynthesis; L-ascorbate biosynthesis.</text>
</comment>
<evidence type="ECO:0000313" key="8">
    <source>
        <dbReference type="Proteomes" id="UP000317303"/>
    </source>
</evidence>
<dbReference type="EMBL" id="VLJV01000001">
    <property type="protein sequence ID" value="TWH21772.1"/>
    <property type="molecule type" value="Genomic_DNA"/>
</dbReference>
<organism evidence="7 8">
    <name type="scientific">Prauserella rugosa</name>
    <dbReference type="NCBI Taxonomy" id="43354"/>
    <lineage>
        <taxon>Bacteria</taxon>
        <taxon>Bacillati</taxon>
        <taxon>Actinomycetota</taxon>
        <taxon>Actinomycetes</taxon>
        <taxon>Pseudonocardiales</taxon>
        <taxon>Pseudonocardiaceae</taxon>
        <taxon>Prauserella</taxon>
    </lineage>
</organism>
<dbReference type="AlphaFoldDB" id="A0A660CEE8"/>
<dbReference type="Pfam" id="PF04030">
    <property type="entry name" value="ALO"/>
    <property type="match status" value="1"/>
</dbReference>
<dbReference type="InterPro" id="IPR006093">
    <property type="entry name" value="Oxy_OxRdtase_FAD_BS"/>
</dbReference>
<evidence type="ECO:0000259" key="6">
    <source>
        <dbReference type="PROSITE" id="PS51387"/>
    </source>
</evidence>
<feature type="region of interest" description="Disordered" evidence="5">
    <location>
        <begin position="1"/>
        <end position="22"/>
    </location>
</feature>
<dbReference type="Pfam" id="PF01565">
    <property type="entry name" value="FAD_binding_4"/>
    <property type="match status" value="1"/>
</dbReference>
<dbReference type="PANTHER" id="PTHR43762">
    <property type="entry name" value="L-GULONOLACTONE OXIDASE"/>
    <property type="match status" value="1"/>
</dbReference>
<sequence length="435" mass="46927">MTTWTNWSGTATASPQRTPRPRSLAEISDAVRQAADAGMRVRPLGSGHSFTGIAATDSVALDLTEWAGVVDADRETGLVTVRSGTTLHRLNTELARVGLAMTNLGDIDEQTVAGAISTGTHGTGAAFGGLATQVRGLELVLADGSVVTCSADEQPELFAAARVGLGALGVITTVTLQCEPSFVLAAHEGPEPLDGVLESFDEHADSNDHFEFYWFPYGRNALVKRNNRVPGPAAPLSRVREFVDYTLTENAAFGTLCRLGRAVPPLVPTLGRVSSAALSTRSYSDTSYRVFATRRSVRFVESEWAVPRESVRDVLREARALVPTLQTPVTFPAEVRVAAADDVWLSTAYGRDTAYVAIHQYVGMPYREYFLAFASIAGAVGGRPHWGKLHDLDASTLRERYPRFDDFLRVAADTDPRGVFRNGYLDRVLGPVKGG</sequence>
<dbReference type="InterPro" id="IPR006094">
    <property type="entry name" value="Oxid_FAD_bind_N"/>
</dbReference>